<dbReference type="PANTHER" id="PTHR31973">
    <property type="entry name" value="POLYPROTEIN, PUTATIVE-RELATED"/>
    <property type="match status" value="1"/>
</dbReference>
<dbReference type="InterPro" id="IPR018289">
    <property type="entry name" value="MULE_transposase_dom"/>
</dbReference>
<protein>
    <recommendedName>
        <fullName evidence="2">MULE transposase domain-containing protein</fullName>
    </recommendedName>
</protein>
<feature type="region of interest" description="Disordered" evidence="1">
    <location>
        <begin position="134"/>
        <end position="154"/>
    </location>
</feature>
<evidence type="ECO:0000313" key="4">
    <source>
        <dbReference type="Proteomes" id="UP000235145"/>
    </source>
</evidence>
<feature type="compositionally biased region" description="Basic residues" evidence="1">
    <location>
        <begin position="300"/>
        <end position="309"/>
    </location>
</feature>
<proteinExistence type="predicted"/>
<reference evidence="3 4" key="1">
    <citation type="journal article" date="2017" name="Nat. Commun.">
        <title>Genome assembly with in vitro proximity ligation data and whole-genome triplication in lettuce.</title>
        <authorList>
            <person name="Reyes-Chin-Wo S."/>
            <person name="Wang Z."/>
            <person name="Yang X."/>
            <person name="Kozik A."/>
            <person name="Arikit S."/>
            <person name="Song C."/>
            <person name="Xia L."/>
            <person name="Froenicke L."/>
            <person name="Lavelle D.O."/>
            <person name="Truco M.J."/>
            <person name="Xia R."/>
            <person name="Zhu S."/>
            <person name="Xu C."/>
            <person name="Xu H."/>
            <person name="Xu X."/>
            <person name="Cox K."/>
            <person name="Korf I."/>
            <person name="Meyers B.C."/>
            <person name="Michelmore R.W."/>
        </authorList>
    </citation>
    <scope>NUCLEOTIDE SEQUENCE [LARGE SCALE GENOMIC DNA]</scope>
    <source>
        <strain evidence="4">cv. Salinas</strain>
        <tissue evidence="3">Seedlings</tissue>
    </source>
</reference>
<evidence type="ECO:0000259" key="2">
    <source>
        <dbReference type="Pfam" id="PF10551"/>
    </source>
</evidence>
<feature type="region of interest" description="Disordered" evidence="1">
    <location>
        <begin position="1"/>
        <end position="35"/>
    </location>
</feature>
<feature type="compositionally biased region" description="Acidic residues" evidence="1">
    <location>
        <begin position="139"/>
        <end position="154"/>
    </location>
</feature>
<organism evidence="3 4">
    <name type="scientific">Lactuca sativa</name>
    <name type="common">Garden lettuce</name>
    <dbReference type="NCBI Taxonomy" id="4236"/>
    <lineage>
        <taxon>Eukaryota</taxon>
        <taxon>Viridiplantae</taxon>
        <taxon>Streptophyta</taxon>
        <taxon>Embryophyta</taxon>
        <taxon>Tracheophyta</taxon>
        <taxon>Spermatophyta</taxon>
        <taxon>Magnoliopsida</taxon>
        <taxon>eudicotyledons</taxon>
        <taxon>Gunneridae</taxon>
        <taxon>Pentapetalae</taxon>
        <taxon>asterids</taxon>
        <taxon>campanulids</taxon>
        <taxon>Asterales</taxon>
        <taxon>Asteraceae</taxon>
        <taxon>Cichorioideae</taxon>
        <taxon>Cichorieae</taxon>
        <taxon>Lactucinae</taxon>
        <taxon>Lactuca</taxon>
    </lineage>
</organism>
<sequence length="605" mass="71612">MRVTIVQMDEIDENDDNENHTTEVQDLPSPPRSSPVEVEVQPLHVEVHDRQKELIANDFMEAATKFDMILQSNADVHEHVQVEVEKHVQDEVEEHAQVKVEENAQDEVELDHGHEDAMEDNLDNYIDNYMDDYMSSHCDEEDDSEDSKDSDWVDEENIIPEVEVDMRDFHMSIDNEAEFFEKRLRNSMEKDRNQEHEDMELDVIDNDEWDSADDDSEMGKKRRQLGKEKRCSLGEVHKPTFRIEQKYKSKKELEDKIAHHALETRKNLFIKKNDKLRLRTTCKGKVVFNEGQVDGPTTGKKSKGKSKKTKTSTELSCQWVLQASRKSEEKSWCVKTYQPEHSCLNTRKVRTATENVLSKQIMDLVESNPTVPIKVVQELLQKRYKVSFSKDKVFRAIADAKKHVMGDYTKQYDVLRDYILELQSTNPDTTVKLELVQQPNLMFSENLYLLRWNEKRVESMIKGFYWFRWGLRERSLPRADLYYSGLDSNNGIYPLAYAIVESENTKSWKWFLEYLGDDLDLSQLSNFTFISDRQKFFPVAEHKFCLIHIYENMRKRWRTTEYKDRLWNCAKATTVQEFNRLMKEFSEYDIEAYEWLQKIPPQHWA</sequence>
<gene>
    <name evidence="3" type="ORF">LSAT_V11C800439760</name>
</gene>
<name>A0A9R1WX81_LACSA</name>
<keyword evidence="4" id="KW-1185">Reference proteome</keyword>
<accession>A0A9R1WX81</accession>
<feature type="region of interest" description="Disordered" evidence="1">
    <location>
        <begin position="289"/>
        <end position="309"/>
    </location>
</feature>
<evidence type="ECO:0000313" key="3">
    <source>
        <dbReference type="EMBL" id="KAJ0192415.1"/>
    </source>
</evidence>
<dbReference type="EMBL" id="NBSK02000008">
    <property type="protein sequence ID" value="KAJ0192415.1"/>
    <property type="molecule type" value="Genomic_DNA"/>
</dbReference>
<comment type="caution">
    <text evidence="3">The sequence shown here is derived from an EMBL/GenBank/DDBJ whole genome shotgun (WGS) entry which is preliminary data.</text>
</comment>
<dbReference type="Proteomes" id="UP000235145">
    <property type="component" value="Unassembled WGS sequence"/>
</dbReference>
<dbReference type="AlphaFoldDB" id="A0A9R1WX81"/>
<dbReference type="PANTHER" id="PTHR31973:SF190">
    <property type="entry name" value="MULE TRANSPOSASE DOMAIN-CONTAINING PROTEIN"/>
    <property type="match status" value="1"/>
</dbReference>
<dbReference type="Pfam" id="PF10551">
    <property type="entry name" value="MULE"/>
    <property type="match status" value="1"/>
</dbReference>
<evidence type="ECO:0000256" key="1">
    <source>
        <dbReference type="SAM" id="MobiDB-lite"/>
    </source>
</evidence>
<feature type="domain" description="MULE transposase" evidence="2">
    <location>
        <begin position="484"/>
        <end position="552"/>
    </location>
</feature>